<accession>A0A7S6RFZ1</accession>
<proteinExistence type="predicted"/>
<dbReference type="KEGG" id="aee:IM676_05350"/>
<evidence type="ECO:0000313" key="1">
    <source>
        <dbReference type="EMBL" id="QOV23717.1"/>
    </source>
</evidence>
<name>A0A7S6RFZ1_9CYAN</name>
<organism evidence="1 2">
    <name type="scientific">Anabaenopsis elenkinii CCIBt3563</name>
    <dbReference type="NCBI Taxonomy" id="2779889"/>
    <lineage>
        <taxon>Bacteria</taxon>
        <taxon>Bacillati</taxon>
        <taxon>Cyanobacteriota</taxon>
        <taxon>Cyanophyceae</taxon>
        <taxon>Nostocales</taxon>
        <taxon>Nodulariaceae</taxon>
        <taxon>Anabaenopsis</taxon>
    </lineage>
</organism>
<sequence length="75" mass="7870">MNISSSLFGSLFSGVEELIDATVDTASEQVKVSQDVKVSSVLGELTDTSLISSILNLDVDAIASLKKRGANQDNP</sequence>
<evidence type="ECO:0000313" key="2">
    <source>
        <dbReference type="Proteomes" id="UP000593846"/>
    </source>
</evidence>
<keyword evidence="2" id="KW-1185">Reference proteome</keyword>
<dbReference type="AlphaFoldDB" id="A0A7S6RFZ1"/>
<dbReference type="EMBL" id="CP063311">
    <property type="protein sequence ID" value="QOV23717.1"/>
    <property type="molecule type" value="Genomic_DNA"/>
</dbReference>
<gene>
    <name evidence="1" type="ORF">IM676_05350</name>
</gene>
<protein>
    <submittedName>
        <fullName evidence="1">Uncharacterized protein</fullName>
    </submittedName>
</protein>
<reference evidence="2" key="1">
    <citation type="submission" date="2020-10" db="EMBL/GenBank/DDBJ databases">
        <title>Genome-based taxonomic classification of the species Anabaenopsis elenkinii.</title>
        <authorList>
            <person name="Delbaje E."/>
            <person name="Andreote A.P.D."/>
            <person name="Pellegrinetti T.A."/>
            <person name="Cruz R.B."/>
            <person name="Branco L.H.Z."/>
            <person name="Fiore M.F."/>
        </authorList>
    </citation>
    <scope>NUCLEOTIDE SEQUENCE [LARGE SCALE GENOMIC DNA]</scope>
    <source>
        <strain evidence="2">CCIBt3563</strain>
    </source>
</reference>
<dbReference type="RefSeq" id="WP_200989263.1">
    <property type="nucleotide sequence ID" value="NZ_CP063311.1"/>
</dbReference>
<dbReference type="Proteomes" id="UP000593846">
    <property type="component" value="Chromosome"/>
</dbReference>